<evidence type="ECO:0000313" key="8">
    <source>
        <dbReference type="Proteomes" id="UP000621500"/>
    </source>
</evidence>
<comment type="caution">
    <text evidence="7">The sequence shown here is derived from an EMBL/GenBank/DDBJ whole genome shotgun (WGS) entry which is preliminary data.</text>
</comment>
<evidence type="ECO:0000259" key="6">
    <source>
        <dbReference type="PROSITE" id="PS51350"/>
    </source>
</evidence>
<dbReference type="InterPro" id="IPR000032">
    <property type="entry name" value="HPr-like"/>
</dbReference>
<evidence type="ECO:0000256" key="1">
    <source>
        <dbReference type="ARBA" id="ARBA00003681"/>
    </source>
</evidence>
<accession>A0ABQ4EIY7</accession>
<evidence type="ECO:0000313" key="7">
    <source>
        <dbReference type="EMBL" id="GIG94691.1"/>
    </source>
</evidence>
<dbReference type="InterPro" id="IPR050399">
    <property type="entry name" value="HPr"/>
</dbReference>
<gene>
    <name evidence="7" type="ORF">Pma05_12640</name>
</gene>
<keyword evidence="8" id="KW-1185">Reference proteome</keyword>
<dbReference type="InterPro" id="IPR035895">
    <property type="entry name" value="HPr-like_sf"/>
</dbReference>
<feature type="domain" description="HPr" evidence="6">
    <location>
        <begin position="1"/>
        <end position="89"/>
    </location>
</feature>
<dbReference type="PROSITE" id="PS51350">
    <property type="entry name" value="PTS_HPR_DOM"/>
    <property type="match status" value="1"/>
</dbReference>
<dbReference type="SUPFAM" id="SSF55594">
    <property type="entry name" value="HPr-like"/>
    <property type="match status" value="1"/>
</dbReference>
<name>A0ABQ4EIY7_9ACTN</name>
<dbReference type="PRINTS" id="PR00107">
    <property type="entry name" value="PHOSPHOCPHPR"/>
</dbReference>
<keyword evidence="5" id="KW-0598">Phosphotransferase system</keyword>
<dbReference type="RefSeq" id="WP_107256135.1">
    <property type="nucleotide sequence ID" value="NZ_BAAAZQ010000005.1"/>
</dbReference>
<evidence type="ECO:0000256" key="2">
    <source>
        <dbReference type="ARBA" id="ARBA00004496"/>
    </source>
</evidence>
<dbReference type="PANTHER" id="PTHR33705:SF2">
    <property type="entry name" value="PHOSPHOCARRIER PROTEIN NPR"/>
    <property type="match status" value="1"/>
</dbReference>
<dbReference type="Pfam" id="PF00381">
    <property type="entry name" value="PTS-HPr"/>
    <property type="match status" value="1"/>
</dbReference>
<dbReference type="CDD" id="cd00367">
    <property type="entry name" value="PTS-HPr_like"/>
    <property type="match status" value="1"/>
</dbReference>
<comment type="function">
    <text evidence="1">General (non sugar-specific) component of the phosphoenolpyruvate-dependent sugar phosphotransferase system (sugar PTS). This major carbohydrate active-transport system catalyzes the phosphorylation of incoming sugar substrates concomitantly with their translocation across the cell membrane. The phosphoryl group from phosphoenolpyruvate (PEP) is transferred to the phosphoryl carrier protein HPr by enzyme I. Phospho-HPr then transfers it to the PTS EIIA domain.</text>
</comment>
<evidence type="ECO:0000256" key="4">
    <source>
        <dbReference type="ARBA" id="ARBA00022490"/>
    </source>
</evidence>
<evidence type="ECO:0000256" key="3">
    <source>
        <dbReference type="ARBA" id="ARBA00020422"/>
    </source>
</evidence>
<dbReference type="Proteomes" id="UP000621500">
    <property type="component" value="Unassembled WGS sequence"/>
</dbReference>
<protein>
    <recommendedName>
        <fullName evidence="3">Phosphocarrier protein HPr</fullName>
    </recommendedName>
</protein>
<dbReference type="PANTHER" id="PTHR33705">
    <property type="entry name" value="PHOSPHOCARRIER PROTEIN HPR"/>
    <property type="match status" value="1"/>
</dbReference>
<reference evidence="7 8" key="1">
    <citation type="submission" date="2021-01" db="EMBL/GenBank/DDBJ databases">
        <title>Whole genome shotgun sequence of Plantactinospora mayteni NBRC 109088.</title>
        <authorList>
            <person name="Komaki H."/>
            <person name="Tamura T."/>
        </authorList>
    </citation>
    <scope>NUCLEOTIDE SEQUENCE [LARGE SCALE GENOMIC DNA]</scope>
    <source>
        <strain evidence="7 8">NBRC 109088</strain>
    </source>
</reference>
<sequence>MATRTVTVGSASGLHARPAALFVAAAGAAPVPVTIRTGEKRAVPANSMLSVLSLGAKQGTEVVLEADGEGAEAALDGLAELLARDLDAEEPADA</sequence>
<comment type="subcellular location">
    <subcellularLocation>
        <location evidence="2">Cytoplasm</location>
    </subcellularLocation>
</comment>
<organism evidence="7 8">
    <name type="scientific">Plantactinospora mayteni</name>
    <dbReference type="NCBI Taxonomy" id="566021"/>
    <lineage>
        <taxon>Bacteria</taxon>
        <taxon>Bacillati</taxon>
        <taxon>Actinomycetota</taxon>
        <taxon>Actinomycetes</taxon>
        <taxon>Micromonosporales</taxon>
        <taxon>Micromonosporaceae</taxon>
        <taxon>Plantactinospora</taxon>
    </lineage>
</organism>
<dbReference type="NCBIfam" id="TIGR01003">
    <property type="entry name" value="PTS_HPr_family"/>
    <property type="match status" value="1"/>
</dbReference>
<evidence type="ECO:0000256" key="5">
    <source>
        <dbReference type="ARBA" id="ARBA00022683"/>
    </source>
</evidence>
<dbReference type="Gene3D" id="3.30.1340.10">
    <property type="entry name" value="HPr-like"/>
    <property type="match status" value="1"/>
</dbReference>
<dbReference type="EMBL" id="BONX01000007">
    <property type="protein sequence ID" value="GIG94691.1"/>
    <property type="molecule type" value="Genomic_DNA"/>
</dbReference>
<dbReference type="PROSITE" id="PS00369">
    <property type="entry name" value="PTS_HPR_HIS"/>
    <property type="match status" value="1"/>
</dbReference>
<dbReference type="InterPro" id="IPR001020">
    <property type="entry name" value="PTS_HPr_His_P_site"/>
</dbReference>
<keyword evidence="4" id="KW-0963">Cytoplasm</keyword>
<proteinExistence type="predicted"/>